<evidence type="ECO:0000313" key="2">
    <source>
        <dbReference type="EMBL" id="CCK26044.1"/>
    </source>
</evidence>
<dbReference type="AlphaFoldDB" id="K4R080"/>
<organism evidence="2 3">
    <name type="scientific">Streptomyces davaonensis (strain DSM 101723 / JCM 4913 / KCC S-0913 / 768)</name>
    <dbReference type="NCBI Taxonomy" id="1214101"/>
    <lineage>
        <taxon>Bacteria</taxon>
        <taxon>Bacillati</taxon>
        <taxon>Actinomycetota</taxon>
        <taxon>Actinomycetes</taxon>
        <taxon>Kitasatosporales</taxon>
        <taxon>Streptomycetaceae</taxon>
        <taxon>Streptomyces</taxon>
    </lineage>
</organism>
<evidence type="ECO:0000313" key="3">
    <source>
        <dbReference type="Proteomes" id="UP000008043"/>
    </source>
</evidence>
<sequence>MRPHDRSHTGTRHQSLCDGIEFSVHSAHQLDANAESWIVFPLQSRLKCDLTSPRGSESAPGPDGQPPNRHHGQSLPRHDGTVQANQHAASVDELATYLNTATARSCSEPSAVTVRERRGS</sequence>
<dbReference type="EMBL" id="HE971709">
    <property type="protein sequence ID" value="CCK26044.1"/>
    <property type="molecule type" value="Genomic_DNA"/>
</dbReference>
<protein>
    <submittedName>
        <fullName evidence="2">Uncharacterized protein</fullName>
    </submittedName>
</protein>
<dbReference type="Proteomes" id="UP000008043">
    <property type="component" value="Chromosome"/>
</dbReference>
<dbReference type="HOGENOM" id="CLU_2048352_0_0_11"/>
<gene>
    <name evidence="2" type="ORF">BN159_1665</name>
</gene>
<dbReference type="KEGG" id="sdv:BN159_1665"/>
<name>K4R080_STRDJ</name>
<evidence type="ECO:0000256" key="1">
    <source>
        <dbReference type="SAM" id="MobiDB-lite"/>
    </source>
</evidence>
<accession>K4R080</accession>
<reference evidence="2 3" key="1">
    <citation type="journal article" date="2012" name="J. Bacteriol.">
        <title>Genome sequence of the bacterium Streptomyces davawensis JCM 4913 and heterologous production of the unique antibiotic roseoflavin.</title>
        <authorList>
            <person name="Jankowitsch F."/>
            <person name="Schwarz J."/>
            <person name="Ruckert C."/>
            <person name="Gust B."/>
            <person name="Szczepanowski R."/>
            <person name="Blom J."/>
            <person name="Pelzer S."/>
            <person name="Kalinowski J."/>
            <person name="Mack M."/>
        </authorList>
    </citation>
    <scope>NUCLEOTIDE SEQUENCE [LARGE SCALE GENOMIC DNA]</scope>
    <source>
        <strain evidence="3">DSM 101723 / JCM 4913 / KCC S-0913 / 768</strain>
    </source>
</reference>
<feature type="region of interest" description="Disordered" evidence="1">
    <location>
        <begin position="49"/>
        <end position="86"/>
    </location>
</feature>
<keyword evidence="3" id="KW-1185">Reference proteome</keyword>
<proteinExistence type="predicted"/>